<dbReference type="Proteomes" id="UP000504634">
    <property type="component" value="Unplaced"/>
</dbReference>
<feature type="compositionally biased region" description="Polar residues" evidence="1">
    <location>
        <begin position="241"/>
        <end position="256"/>
    </location>
</feature>
<organism evidence="2 3">
    <name type="scientific">Drosophila lebanonensis</name>
    <name type="common">Fruit fly</name>
    <name type="synonym">Scaptodrosophila lebanonensis</name>
    <dbReference type="NCBI Taxonomy" id="7225"/>
    <lineage>
        <taxon>Eukaryota</taxon>
        <taxon>Metazoa</taxon>
        <taxon>Ecdysozoa</taxon>
        <taxon>Arthropoda</taxon>
        <taxon>Hexapoda</taxon>
        <taxon>Insecta</taxon>
        <taxon>Pterygota</taxon>
        <taxon>Neoptera</taxon>
        <taxon>Endopterygota</taxon>
        <taxon>Diptera</taxon>
        <taxon>Brachycera</taxon>
        <taxon>Muscomorpha</taxon>
        <taxon>Ephydroidea</taxon>
        <taxon>Drosophilidae</taxon>
        <taxon>Scaptodrosophila</taxon>
    </lineage>
</organism>
<protein>
    <submittedName>
        <fullName evidence="3">Uncharacterized protein LOC115630755</fullName>
    </submittedName>
</protein>
<dbReference type="AlphaFoldDB" id="A0A6J2U4I0"/>
<sequence length="256" mass="27087">MSAHKEAAKQRKRKSLKMALEKCMQRRDAEAAAAVAGSTSSTGSEVGGIAGSGSVIASTTLALRQQATFEDQQQKLHQEVALQIKAAMAAEQEQLQSHEGKSAGDGDTSINVAESSAMDITGSDVEVNEVSSLVEPQTTRQHDPHAVELPTTSVKSEDVDLCESKPAKMRKIEVDEPRPIPASPVPASATESATNQTNVESDVEPELVVVEPKIEPLSDSEDNSEEIPRTPTPPATPTMPANESPTLTSTPKAIVD</sequence>
<gene>
    <name evidence="3" type="primary">LOC115630755</name>
</gene>
<feature type="compositionally biased region" description="Basic and acidic residues" evidence="1">
    <location>
        <begin position="155"/>
        <end position="178"/>
    </location>
</feature>
<evidence type="ECO:0000313" key="2">
    <source>
        <dbReference type="Proteomes" id="UP000504634"/>
    </source>
</evidence>
<feature type="region of interest" description="Disordered" evidence="1">
    <location>
        <begin position="90"/>
        <end position="109"/>
    </location>
</feature>
<keyword evidence="2" id="KW-1185">Reference proteome</keyword>
<feature type="compositionally biased region" description="Polar residues" evidence="1">
    <location>
        <begin position="130"/>
        <end position="139"/>
    </location>
</feature>
<proteinExistence type="predicted"/>
<reference evidence="3" key="1">
    <citation type="submission" date="2025-08" db="UniProtKB">
        <authorList>
            <consortium name="RefSeq"/>
        </authorList>
    </citation>
    <scope>IDENTIFICATION</scope>
    <source>
        <strain evidence="3">11010-0011.00</strain>
        <tissue evidence="3">Whole body</tissue>
    </source>
</reference>
<feature type="compositionally biased region" description="Polar residues" evidence="1">
    <location>
        <begin position="189"/>
        <end position="200"/>
    </location>
</feature>
<evidence type="ECO:0000313" key="3">
    <source>
        <dbReference type="RefSeq" id="XP_030383269.1"/>
    </source>
</evidence>
<dbReference type="OrthoDB" id="8070280at2759"/>
<feature type="region of interest" description="Disordered" evidence="1">
    <location>
        <begin position="130"/>
        <end position="256"/>
    </location>
</feature>
<name>A0A6J2U4I0_DROLE</name>
<dbReference type="GeneID" id="115630755"/>
<evidence type="ECO:0000256" key="1">
    <source>
        <dbReference type="SAM" id="MobiDB-lite"/>
    </source>
</evidence>
<accession>A0A6J2U4I0</accession>
<dbReference type="RefSeq" id="XP_030383269.1">
    <property type="nucleotide sequence ID" value="XM_030527409.1"/>
</dbReference>